<dbReference type="PANTHER" id="PTHR32071">
    <property type="entry name" value="TRANSCRIPTIONAL REGULATORY PROTEIN"/>
    <property type="match status" value="1"/>
</dbReference>
<dbReference type="InterPro" id="IPR029016">
    <property type="entry name" value="GAF-like_dom_sf"/>
</dbReference>
<dbReference type="Gene3D" id="1.10.8.60">
    <property type="match status" value="1"/>
</dbReference>
<evidence type="ECO:0000256" key="4">
    <source>
        <dbReference type="ARBA" id="ARBA00023163"/>
    </source>
</evidence>
<dbReference type="InterPro" id="IPR058031">
    <property type="entry name" value="AAA_lid_NorR"/>
</dbReference>
<dbReference type="InterPro" id="IPR009057">
    <property type="entry name" value="Homeodomain-like_sf"/>
</dbReference>
<evidence type="ECO:0000313" key="6">
    <source>
        <dbReference type="EMBL" id="MFC7088842.1"/>
    </source>
</evidence>
<accession>A0ABW2EW58</accession>
<gene>
    <name evidence="6" type="ORF">ACFQH5_04645</name>
</gene>
<keyword evidence="1" id="KW-0547">Nucleotide-binding</keyword>
<protein>
    <submittedName>
        <fullName evidence="6">Sigma-54-dependent Fis family transcriptional regulator</fullName>
    </submittedName>
</protein>
<reference evidence="7" key="1">
    <citation type="journal article" date="2019" name="Int. J. Syst. Evol. Microbiol.">
        <title>The Global Catalogue of Microorganisms (GCM) 10K type strain sequencing project: providing services to taxonomists for standard genome sequencing and annotation.</title>
        <authorList>
            <consortium name="The Broad Institute Genomics Platform"/>
            <consortium name="The Broad Institute Genome Sequencing Center for Infectious Disease"/>
            <person name="Wu L."/>
            <person name="Ma J."/>
        </authorList>
    </citation>
    <scope>NUCLEOTIDE SEQUENCE [LARGE SCALE GENOMIC DNA]</scope>
    <source>
        <strain evidence="7">CGMCC 1.13666</strain>
    </source>
</reference>
<evidence type="ECO:0000256" key="1">
    <source>
        <dbReference type="ARBA" id="ARBA00022741"/>
    </source>
</evidence>
<dbReference type="Gene3D" id="3.30.450.40">
    <property type="match status" value="1"/>
</dbReference>
<evidence type="ECO:0000256" key="3">
    <source>
        <dbReference type="ARBA" id="ARBA00023015"/>
    </source>
</evidence>
<keyword evidence="7" id="KW-1185">Reference proteome</keyword>
<dbReference type="Pfam" id="PF00158">
    <property type="entry name" value="Sigma54_activat"/>
    <property type="match status" value="1"/>
</dbReference>
<dbReference type="PROSITE" id="PS50045">
    <property type="entry name" value="SIGMA54_INTERACT_4"/>
    <property type="match status" value="1"/>
</dbReference>
<evidence type="ECO:0000256" key="2">
    <source>
        <dbReference type="ARBA" id="ARBA00022840"/>
    </source>
</evidence>
<dbReference type="Pfam" id="PF02954">
    <property type="entry name" value="HTH_8"/>
    <property type="match status" value="1"/>
</dbReference>
<name>A0ABW2EW58_9GAMM</name>
<dbReference type="InterPro" id="IPR002197">
    <property type="entry name" value="HTH_Fis"/>
</dbReference>
<dbReference type="PANTHER" id="PTHR32071:SF77">
    <property type="entry name" value="TRANSCRIPTIONAL REGULATORY PROTEIN"/>
    <property type="match status" value="1"/>
</dbReference>
<dbReference type="SUPFAM" id="SSF46689">
    <property type="entry name" value="Homeodomain-like"/>
    <property type="match status" value="1"/>
</dbReference>
<dbReference type="PROSITE" id="PS00676">
    <property type="entry name" value="SIGMA54_INTERACT_2"/>
    <property type="match status" value="1"/>
</dbReference>
<dbReference type="Gene3D" id="3.40.50.300">
    <property type="entry name" value="P-loop containing nucleotide triphosphate hydrolases"/>
    <property type="match status" value="1"/>
</dbReference>
<dbReference type="Pfam" id="PF25601">
    <property type="entry name" value="AAA_lid_14"/>
    <property type="match status" value="1"/>
</dbReference>
<dbReference type="PROSITE" id="PS00675">
    <property type="entry name" value="SIGMA54_INTERACT_1"/>
    <property type="match status" value="1"/>
</dbReference>
<dbReference type="Gene3D" id="1.10.10.60">
    <property type="entry name" value="Homeodomain-like"/>
    <property type="match status" value="1"/>
</dbReference>
<dbReference type="SUPFAM" id="SSF55785">
    <property type="entry name" value="PYP-like sensor domain (PAS domain)"/>
    <property type="match status" value="1"/>
</dbReference>
<comment type="caution">
    <text evidence="6">The sequence shown here is derived from an EMBL/GenBank/DDBJ whole genome shotgun (WGS) entry which is preliminary data.</text>
</comment>
<dbReference type="SUPFAM" id="SSF52540">
    <property type="entry name" value="P-loop containing nucleoside triphosphate hydrolases"/>
    <property type="match status" value="1"/>
</dbReference>
<dbReference type="SMART" id="SM00382">
    <property type="entry name" value="AAA"/>
    <property type="match status" value="1"/>
</dbReference>
<dbReference type="InterPro" id="IPR025662">
    <property type="entry name" value="Sigma_54_int_dom_ATP-bd_1"/>
</dbReference>
<dbReference type="InterPro" id="IPR003593">
    <property type="entry name" value="AAA+_ATPase"/>
</dbReference>
<dbReference type="RefSeq" id="WP_346062074.1">
    <property type="nucleotide sequence ID" value="NZ_BAAADR010000007.1"/>
</dbReference>
<keyword evidence="3" id="KW-0805">Transcription regulation</keyword>
<dbReference type="EMBL" id="JBHSZP010000012">
    <property type="protein sequence ID" value="MFC7088842.1"/>
    <property type="molecule type" value="Genomic_DNA"/>
</dbReference>
<evidence type="ECO:0000313" key="7">
    <source>
        <dbReference type="Proteomes" id="UP001596411"/>
    </source>
</evidence>
<dbReference type="InterPro" id="IPR035965">
    <property type="entry name" value="PAS-like_dom_sf"/>
</dbReference>
<dbReference type="CDD" id="cd00009">
    <property type="entry name" value="AAA"/>
    <property type="match status" value="1"/>
</dbReference>
<dbReference type="InterPro" id="IPR027417">
    <property type="entry name" value="P-loop_NTPase"/>
</dbReference>
<dbReference type="InterPro" id="IPR025943">
    <property type="entry name" value="Sigma_54_int_dom_ATP-bd_2"/>
</dbReference>
<evidence type="ECO:0000259" key="5">
    <source>
        <dbReference type="PROSITE" id="PS50045"/>
    </source>
</evidence>
<dbReference type="PRINTS" id="PR01590">
    <property type="entry name" value="HTHFIS"/>
</dbReference>
<organism evidence="6 7">
    <name type="scientific">Halomonas salifodinae</name>
    <dbReference type="NCBI Taxonomy" id="438745"/>
    <lineage>
        <taxon>Bacteria</taxon>
        <taxon>Pseudomonadati</taxon>
        <taxon>Pseudomonadota</taxon>
        <taxon>Gammaproteobacteria</taxon>
        <taxon>Oceanospirillales</taxon>
        <taxon>Halomonadaceae</taxon>
        <taxon>Halomonas</taxon>
    </lineage>
</organism>
<sequence length="656" mass="71280">MPIKAALRTSDVMRQAHARLRRGQLPVDLLDATIGRSWQRCLEHGLRPGRLPELPRLSGGELRDRRDAHRRLIELADPLVRRVADDLRGCQLLLAGPDATVLKSYGKRFVINDHFCIAPGINLDERWFGTNAPALAVIERAPVLVKSSEHLLFPDNPVSCVAAPLFDVGGDCLGLIDLTFAADHPRPEIFLRRVQQLTGALEQQLFRDHYQQRWVLQVHASLAELDGVACGLVAINDAGLILAVDPQAAQWLGREAATLIGQAIEVLLGSAWGEMRRQCEGRSALLGLDLAGGQLVGRLNPPEAWQPATLDGEVGDSAPVVVPVTSLKPSPARGRALDDLVAGWPEALAREARRASRALAAGLPVLLQGETGTGKEQLARALHAGLGGVHGKSGPFVALNCAALPESLIEAELFGYGEGAFTGARKGGYGGRLVQANGGTLLLDEIGDMPLALQARLLRVLQERVVTPLGDHREVPIDCRVIAASHRDLEARVAAGDFREDLFYRLAGVVVELPALSEQHQLAETIRRRWAALCRRHHRELVLDEALCERLAAYDWPGNWRELEHCLEVALVGAEPELATLTLEALSPRWQRKLAGGLSLGRPNLAAQAAESDTQALRDLEQAHMRRTLEAHDGNVTAAARALGVSRSTLYRRLGH</sequence>
<keyword evidence="2" id="KW-0067">ATP-binding</keyword>
<dbReference type="Proteomes" id="UP001596411">
    <property type="component" value="Unassembled WGS sequence"/>
</dbReference>
<dbReference type="InterPro" id="IPR002078">
    <property type="entry name" value="Sigma_54_int"/>
</dbReference>
<keyword evidence="4" id="KW-0804">Transcription</keyword>
<feature type="domain" description="Sigma-54 factor interaction" evidence="5">
    <location>
        <begin position="341"/>
        <end position="572"/>
    </location>
</feature>
<proteinExistence type="predicted"/>